<keyword evidence="3" id="KW-1185">Reference proteome</keyword>
<keyword evidence="1" id="KW-0175">Coiled coil</keyword>
<dbReference type="PATRIC" id="fig|1276227.3.peg.517"/>
<gene>
    <name evidence="2" type="ORF">SCHRY_v1c05160</name>
</gene>
<evidence type="ECO:0000313" key="3">
    <source>
        <dbReference type="Proteomes" id="UP000013964"/>
    </source>
</evidence>
<reference evidence="2 3" key="1">
    <citation type="journal article" date="2013" name="Genome Biol. Evol.">
        <title>Complete genomes of two dipteran-associated spiroplasmas provided insights into the origin, dynamics, and impacts of viral invasion in spiroplasma.</title>
        <authorList>
            <person name="Ku C."/>
            <person name="Lo W.S."/>
            <person name="Chen L.L."/>
            <person name="Kuo C.H."/>
        </authorList>
    </citation>
    <scope>NUCLEOTIDE SEQUENCE [LARGE SCALE GENOMIC DNA]</scope>
    <source>
        <strain evidence="2 3">DF-1</strain>
    </source>
</reference>
<dbReference type="KEGG" id="scr:SCHRY_v1c05160"/>
<name>R4UB12_9MOLU</name>
<dbReference type="OrthoDB" id="388906at2"/>
<dbReference type="EMBL" id="CP005077">
    <property type="protein sequence ID" value="AGM25094.1"/>
    <property type="molecule type" value="Genomic_DNA"/>
</dbReference>
<evidence type="ECO:0000313" key="2">
    <source>
        <dbReference type="EMBL" id="AGM25094.1"/>
    </source>
</evidence>
<feature type="coiled-coil region" evidence="1">
    <location>
        <begin position="82"/>
        <end position="112"/>
    </location>
</feature>
<evidence type="ECO:0000256" key="1">
    <source>
        <dbReference type="SAM" id="Coils"/>
    </source>
</evidence>
<dbReference type="RefSeq" id="WP_016338919.1">
    <property type="nucleotide sequence ID" value="NC_021280.1"/>
</dbReference>
<proteinExistence type="predicted"/>
<dbReference type="HOGENOM" id="CLU_1209182_0_0_14"/>
<organism evidence="2 3">
    <name type="scientific">Spiroplasma chrysopicola DF-1</name>
    <dbReference type="NCBI Taxonomy" id="1276227"/>
    <lineage>
        <taxon>Bacteria</taxon>
        <taxon>Bacillati</taxon>
        <taxon>Mycoplasmatota</taxon>
        <taxon>Mollicutes</taxon>
        <taxon>Entomoplasmatales</taxon>
        <taxon>Spiroplasmataceae</taxon>
        <taxon>Spiroplasma</taxon>
    </lineage>
</organism>
<dbReference type="STRING" id="1276227.SCHRY_v1c05160"/>
<sequence length="229" mass="26645">MKNWFKRKKLKESEITSLKIAHSYDDEIEAVSGFHFNYDEPSDNNPTTVVRTTDVIGEVVPKKGKPENISNILQQARNKINVIKSESNMNEHENLLERLEQLKNLRDNATAQPNEFQQMLNQIKERNFNDRMDYIMSRINASHRDDHKYKNNKIIEKQLDEEEVIINANGEKVFAPKTLLEKSKPGGKTKKDPKKRDDEMTITLSIDQLQKIVRDTVEDVLVELGIKQK</sequence>
<accession>R4UB12</accession>
<dbReference type="AlphaFoldDB" id="R4UB12"/>
<dbReference type="Proteomes" id="UP000013964">
    <property type="component" value="Chromosome"/>
</dbReference>
<protein>
    <submittedName>
        <fullName evidence="2">Uncharacterized protein</fullName>
    </submittedName>
</protein>